<name>A0AAD1HQM4_9MYCO</name>
<dbReference type="EMBL" id="AP022561">
    <property type="protein sequence ID" value="BBX07791.1"/>
    <property type="molecule type" value="Genomic_DNA"/>
</dbReference>
<feature type="region of interest" description="Disordered" evidence="1">
    <location>
        <begin position="58"/>
        <end position="85"/>
    </location>
</feature>
<evidence type="ECO:0000313" key="3">
    <source>
        <dbReference type="Proteomes" id="UP000467327"/>
    </source>
</evidence>
<evidence type="ECO:0000313" key="2">
    <source>
        <dbReference type="EMBL" id="BBX07791.1"/>
    </source>
</evidence>
<evidence type="ECO:0000256" key="1">
    <source>
        <dbReference type="SAM" id="MobiDB-lite"/>
    </source>
</evidence>
<dbReference type="Proteomes" id="UP000467327">
    <property type="component" value="Chromosome"/>
</dbReference>
<organism evidence="2 3">
    <name type="scientific">Mycolicibacterium aichiense</name>
    <dbReference type="NCBI Taxonomy" id="1799"/>
    <lineage>
        <taxon>Bacteria</taxon>
        <taxon>Bacillati</taxon>
        <taxon>Actinomycetota</taxon>
        <taxon>Actinomycetes</taxon>
        <taxon>Mycobacteriales</taxon>
        <taxon>Mycobacteriaceae</taxon>
        <taxon>Mycolicibacterium</taxon>
    </lineage>
</organism>
<protein>
    <submittedName>
        <fullName evidence="2">Uncharacterized protein</fullName>
    </submittedName>
</protein>
<sequence length="85" mass="8787">MIPTALPTCHNASSITGDAHRAIAHVRCRRRGAVREPAGSTGAEACTAEVVTIGSPGDTWVADNGHATTDELDASTDPRNPRPIG</sequence>
<proteinExistence type="predicted"/>
<gene>
    <name evidence="2" type="ORF">MAIC_25940</name>
</gene>
<accession>A0AAD1HQM4</accession>
<reference evidence="2 3" key="1">
    <citation type="journal article" date="2019" name="Emerg. Microbes Infect.">
        <title>Comprehensive subspecies identification of 175 nontuberculous mycobacteria species based on 7547 genomic profiles.</title>
        <authorList>
            <person name="Matsumoto Y."/>
            <person name="Kinjo T."/>
            <person name="Motooka D."/>
            <person name="Nabeya D."/>
            <person name="Jung N."/>
            <person name="Uechi K."/>
            <person name="Horii T."/>
            <person name="Iida T."/>
            <person name="Fujita J."/>
            <person name="Nakamura S."/>
        </authorList>
    </citation>
    <scope>NUCLEOTIDE SEQUENCE [LARGE SCALE GENOMIC DNA]</scope>
    <source>
        <strain evidence="2 3">JCM 6376</strain>
    </source>
</reference>
<dbReference type="KEGG" id="maic:MAIC_25940"/>
<dbReference type="AlphaFoldDB" id="A0AAD1HQM4"/>
<keyword evidence="3" id="KW-1185">Reference proteome</keyword>